<name>A0A1M5L751_9FLAO</name>
<dbReference type="Proteomes" id="UP000184516">
    <property type="component" value="Unassembled WGS sequence"/>
</dbReference>
<proteinExistence type="predicted"/>
<evidence type="ECO:0000313" key="3">
    <source>
        <dbReference type="Proteomes" id="UP000184516"/>
    </source>
</evidence>
<protein>
    <submittedName>
        <fullName evidence="2">Uncharacterized protein</fullName>
    </submittedName>
</protein>
<gene>
    <name evidence="2" type="ORF">SAMN05443549_105105</name>
</gene>
<feature type="transmembrane region" description="Helical" evidence="1">
    <location>
        <begin position="21"/>
        <end position="41"/>
    </location>
</feature>
<dbReference type="EMBL" id="FQWB01000005">
    <property type="protein sequence ID" value="SHG60858.1"/>
    <property type="molecule type" value="Genomic_DNA"/>
</dbReference>
<keyword evidence="3" id="KW-1185">Reference proteome</keyword>
<reference evidence="3" key="1">
    <citation type="submission" date="2016-11" db="EMBL/GenBank/DDBJ databases">
        <authorList>
            <person name="Varghese N."/>
            <person name="Submissions S."/>
        </authorList>
    </citation>
    <scope>NUCLEOTIDE SEQUENCE [LARGE SCALE GENOMIC DNA]</scope>
    <source>
        <strain evidence="3">DSM 19978</strain>
    </source>
</reference>
<dbReference type="AlphaFoldDB" id="A0A1M5L751"/>
<keyword evidence="1" id="KW-0472">Membrane</keyword>
<sequence>MKKDYGVDYYILDVDPTSFRLFMVAIVLGAFMLGLLIGVSYA</sequence>
<accession>A0A1M5L751</accession>
<keyword evidence="1" id="KW-0812">Transmembrane</keyword>
<organism evidence="2 3">
    <name type="scientific">Flavobacterium fluvii</name>
    <dbReference type="NCBI Taxonomy" id="468056"/>
    <lineage>
        <taxon>Bacteria</taxon>
        <taxon>Pseudomonadati</taxon>
        <taxon>Bacteroidota</taxon>
        <taxon>Flavobacteriia</taxon>
        <taxon>Flavobacteriales</taxon>
        <taxon>Flavobacteriaceae</taxon>
        <taxon>Flavobacterium</taxon>
    </lineage>
</organism>
<evidence type="ECO:0000313" key="2">
    <source>
        <dbReference type="EMBL" id="SHG60858.1"/>
    </source>
</evidence>
<keyword evidence="1" id="KW-1133">Transmembrane helix</keyword>
<evidence type="ECO:0000256" key="1">
    <source>
        <dbReference type="SAM" id="Phobius"/>
    </source>
</evidence>